<proteinExistence type="predicted"/>
<dbReference type="OrthoDB" id="10436132at2759"/>
<dbReference type="Proteomes" id="UP000054538">
    <property type="component" value="Unassembled WGS sequence"/>
</dbReference>
<evidence type="ECO:0000313" key="2">
    <source>
        <dbReference type="Proteomes" id="UP000054538"/>
    </source>
</evidence>
<sequence length="64" mass="7090">MMTMLHVTVVSAAGTTMSCLSRQREECCDPSGWDIISTLGYKTHSRKHLLLSNSHFHPSIVSSL</sequence>
<organism evidence="1 2">
    <name type="scientific">Paxillus rubicundulus Ve08.2h10</name>
    <dbReference type="NCBI Taxonomy" id="930991"/>
    <lineage>
        <taxon>Eukaryota</taxon>
        <taxon>Fungi</taxon>
        <taxon>Dikarya</taxon>
        <taxon>Basidiomycota</taxon>
        <taxon>Agaricomycotina</taxon>
        <taxon>Agaricomycetes</taxon>
        <taxon>Agaricomycetidae</taxon>
        <taxon>Boletales</taxon>
        <taxon>Paxilineae</taxon>
        <taxon>Paxillaceae</taxon>
        <taxon>Paxillus</taxon>
    </lineage>
</organism>
<dbReference type="EMBL" id="KN825970">
    <property type="protein sequence ID" value="KIK80633.1"/>
    <property type="molecule type" value="Genomic_DNA"/>
</dbReference>
<name>A0A0D0CYC8_9AGAM</name>
<reference evidence="1 2" key="1">
    <citation type="submission" date="2014-04" db="EMBL/GenBank/DDBJ databases">
        <authorList>
            <consortium name="DOE Joint Genome Institute"/>
            <person name="Kuo A."/>
            <person name="Kohler A."/>
            <person name="Jargeat P."/>
            <person name="Nagy L.G."/>
            <person name="Floudas D."/>
            <person name="Copeland A."/>
            <person name="Barry K.W."/>
            <person name="Cichocki N."/>
            <person name="Veneault-Fourrey C."/>
            <person name="LaButti K."/>
            <person name="Lindquist E.A."/>
            <person name="Lipzen A."/>
            <person name="Lundell T."/>
            <person name="Morin E."/>
            <person name="Murat C."/>
            <person name="Sun H."/>
            <person name="Tunlid A."/>
            <person name="Henrissat B."/>
            <person name="Grigoriev I.V."/>
            <person name="Hibbett D.S."/>
            <person name="Martin F."/>
            <person name="Nordberg H.P."/>
            <person name="Cantor M.N."/>
            <person name="Hua S.X."/>
        </authorList>
    </citation>
    <scope>NUCLEOTIDE SEQUENCE [LARGE SCALE GENOMIC DNA]</scope>
    <source>
        <strain evidence="1 2">Ve08.2h10</strain>
    </source>
</reference>
<dbReference type="HOGENOM" id="CLU_2868303_0_0_1"/>
<dbReference type="AlphaFoldDB" id="A0A0D0CYC8"/>
<reference evidence="2" key="2">
    <citation type="submission" date="2015-01" db="EMBL/GenBank/DDBJ databases">
        <title>Evolutionary Origins and Diversification of the Mycorrhizal Mutualists.</title>
        <authorList>
            <consortium name="DOE Joint Genome Institute"/>
            <consortium name="Mycorrhizal Genomics Consortium"/>
            <person name="Kohler A."/>
            <person name="Kuo A."/>
            <person name="Nagy L.G."/>
            <person name="Floudas D."/>
            <person name="Copeland A."/>
            <person name="Barry K.W."/>
            <person name="Cichocki N."/>
            <person name="Veneault-Fourrey C."/>
            <person name="LaButti K."/>
            <person name="Lindquist E.A."/>
            <person name="Lipzen A."/>
            <person name="Lundell T."/>
            <person name="Morin E."/>
            <person name="Murat C."/>
            <person name="Riley R."/>
            <person name="Ohm R."/>
            <person name="Sun H."/>
            <person name="Tunlid A."/>
            <person name="Henrissat B."/>
            <person name="Grigoriev I.V."/>
            <person name="Hibbett D.S."/>
            <person name="Martin F."/>
        </authorList>
    </citation>
    <scope>NUCLEOTIDE SEQUENCE [LARGE SCALE GENOMIC DNA]</scope>
    <source>
        <strain evidence="2">Ve08.2h10</strain>
    </source>
</reference>
<protein>
    <submittedName>
        <fullName evidence="1">Uncharacterized protein</fullName>
    </submittedName>
</protein>
<keyword evidence="2" id="KW-1185">Reference proteome</keyword>
<gene>
    <name evidence="1" type="ORF">PAXRUDRAFT_833411</name>
</gene>
<evidence type="ECO:0000313" key="1">
    <source>
        <dbReference type="EMBL" id="KIK80633.1"/>
    </source>
</evidence>
<accession>A0A0D0CYC8</accession>